<dbReference type="InterPro" id="IPR050360">
    <property type="entry name" value="MFS_Sugar_Transporters"/>
</dbReference>
<feature type="domain" description="Major facilitator superfamily (MFS) profile" evidence="8">
    <location>
        <begin position="65"/>
        <end position="499"/>
    </location>
</feature>
<name>A0A0J8TL14_COCIT</name>
<dbReference type="InterPro" id="IPR005829">
    <property type="entry name" value="Sugar_transporter_CS"/>
</dbReference>
<evidence type="ECO:0000256" key="7">
    <source>
        <dbReference type="SAM" id="Phobius"/>
    </source>
</evidence>
<evidence type="ECO:0000256" key="2">
    <source>
        <dbReference type="ARBA" id="ARBA00010992"/>
    </source>
</evidence>
<keyword evidence="5 7" id="KW-1133">Transmembrane helix</keyword>
<accession>A0A0J8TL14</accession>
<feature type="transmembrane region" description="Helical" evidence="7">
    <location>
        <begin position="180"/>
        <end position="198"/>
    </location>
</feature>
<dbReference type="EMBL" id="DS268135">
    <property type="protein sequence ID" value="KMU74367.1"/>
    <property type="molecule type" value="Genomic_DNA"/>
</dbReference>
<evidence type="ECO:0000256" key="3">
    <source>
        <dbReference type="ARBA" id="ARBA00022448"/>
    </source>
</evidence>
<evidence type="ECO:0000256" key="1">
    <source>
        <dbReference type="ARBA" id="ARBA00004141"/>
    </source>
</evidence>
<keyword evidence="3" id="KW-0813">Transport</keyword>
<dbReference type="PANTHER" id="PTHR48022">
    <property type="entry name" value="PLASTIDIC GLUCOSE TRANSPORTER 4"/>
    <property type="match status" value="1"/>
</dbReference>
<comment type="subcellular location">
    <subcellularLocation>
        <location evidence="1">Membrane</location>
        <topology evidence="1">Multi-pass membrane protein</topology>
    </subcellularLocation>
</comment>
<dbReference type="InterPro" id="IPR036259">
    <property type="entry name" value="MFS_trans_sf"/>
</dbReference>
<evidence type="ECO:0000256" key="5">
    <source>
        <dbReference type="ARBA" id="ARBA00022989"/>
    </source>
</evidence>
<evidence type="ECO:0000313" key="9">
    <source>
        <dbReference type="EMBL" id="KMU74367.1"/>
    </source>
</evidence>
<dbReference type="PROSITE" id="PS00217">
    <property type="entry name" value="SUGAR_TRANSPORT_2"/>
    <property type="match status" value="1"/>
</dbReference>
<organism evidence="9 10">
    <name type="scientific">Coccidioides immitis RMSCC 3703</name>
    <dbReference type="NCBI Taxonomy" id="454286"/>
    <lineage>
        <taxon>Eukaryota</taxon>
        <taxon>Fungi</taxon>
        <taxon>Dikarya</taxon>
        <taxon>Ascomycota</taxon>
        <taxon>Pezizomycotina</taxon>
        <taxon>Eurotiomycetes</taxon>
        <taxon>Eurotiomycetidae</taxon>
        <taxon>Onygenales</taxon>
        <taxon>Onygenaceae</taxon>
        <taxon>Coccidioides</taxon>
    </lineage>
</organism>
<dbReference type="InterPro" id="IPR005828">
    <property type="entry name" value="MFS_sugar_transport-like"/>
</dbReference>
<dbReference type="PRINTS" id="PR00171">
    <property type="entry name" value="SUGRTRNSPORT"/>
</dbReference>
<feature type="transmembrane region" description="Helical" evidence="7">
    <location>
        <begin position="408"/>
        <end position="426"/>
    </location>
</feature>
<reference evidence="10" key="1">
    <citation type="journal article" date="2010" name="Genome Res.">
        <title>Population genomic sequencing of Coccidioides fungi reveals recent hybridization and transposon control.</title>
        <authorList>
            <person name="Neafsey D.E."/>
            <person name="Barker B.M."/>
            <person name="Sharpton T.J."/>
            <person name="Stajich J.E."/>
            <person name="Park D.J."/>
            <person name="Whiston E."/>
            <person name="Hung C.-Y."/>
            <person name="McMahan C."/>
            <person name="White J."/>
            <person name="Sykes S."/>
            <person name="Heiman D."/>
            <person name="Young S."/>
            <person name="Zeng Q."/>
            <person name="Abouelleil A."/>
            <person name="Aftuck L."/>
            <person name="Bessette D."/>
            <person name="Brown A."/>
            <person name="FitzGerald M."/>
            <person name="Lui A."/>
            <person name="Macdonald J.P."/>
            <person name="Priest M."/>
            <person name="Orbach M.J."/>
            <person name="Galgiani J.N."/>
            <person name="Kirkland T.N."/>
            <person name="Cole G.T."/>
            <person name="Birren B.W."/>
            <person name="Henn M.R."/>
            <person name="Taylor J.W."/>
            <person name="Rounsley S.D."/>
        </authorList>
    </citation>
    <scope>NUCLEOTIDE SEQUENCE [LARGE SCALE GENOMIC DNA]</scope>
    <source>
        <strain evidence="10">RMSCC 3703</strain>
    </source>
</reference>
<keyword evidence="9" id="KW-0762">Sugar transport</keyword>
<protein>
    <submittedName>
        <fullName evidence="9">High-affinity glucose transporter ght1</fullName>
    </submittedName>
</protein>
<dbReference type="PROSITE" id="PS00216">
    <property type="entry name" value="SUGAR_TRANSPORT_1"/>
    <property type="match status" value="1"/>
</dbReference>
<feature type="transmembrane region" description="Helical" evidence="7">
    <location>
        <begin position="149"/>
        <end position="168"/>
    </location>
</feature>
<dbReference type="GO" id="GO:0016020">
    <property type="term" value="C:membrane"/>
    <property type="evidence" value="ECO:0007669"/>
    <property type="project" value="UniProtKB-SubCell"/>
</dbReference>
<feature type="transmembrane region" description="Helical" evidence="7">
    <location>
        <begin position="205"/>
        <end position="227"/>
    </location>
</feature>
<evidence type="ECO:0000256" key="6">
    <source>
        <dbReference type="ARBA" id="ARBA00023136"/>
    </source>
</evidence>
<sequence length="499" mass="55259">MDSWIAFQIDCYHQLIQRLEAITKARLADWNPKARRWASAFNLVALSIMRSPRLNIRWSDCFSTFNAINLSTRLYRRIDEGLIGGTVQQKSFISKYSLEDQNLSPSQQADKLGNITAMVQIGSIGGALMPRRSYKCSAFLITDRIGRVWATRQLCLVWAIGIAIYMSANGRLGQVYAGRFIAGIGVGQTTVVGPTYLAEVAPRAIRGLCTCAFSGSVYVAIVVAYFANWGSSLHISDQTQKEWLVPTSVHIVFAGVILILSFGVKESPRYLAKIGKNEEAIATMAYIRDLSPDHPYIQTEMNGIYEQLEREREATLGLHWLGPLKELFLMPSNRYRIMVGLMSQLLSQWSGATSITIYAPQFFAMLGTTGQSEKLFATAIFGVVKLVASIVCALFLVDILGRKRALEYGIILQFMSMLYVAIYLAVAPSIEGGEEPQGSAKKAGTAAIVSIYVSGVGWALGWNSVQYLINAEIFPLRVRALGTSMVMCFHFANQYSHID</sequence>
<dbReference type="InterPro" id="IPR003663">
    <property type="entry name" value="Sugar/inositol_transpt"/>
</dbReference>
<evidence type="ECO:0000256" key="4">
    <source>
        <dbReference type="ARBA" id="ARBA00022692"/>
    </source>
</evidence>
<feature type="transmembrane region" description="Helical" evidence="7">
    <location>
        <begin position="375"/>
        <end position="396"/>
    </location>
</feature>
<feature type="transmembrane region" description="Helical" evidence="7">
    <location>
        <begin position="247"/>
        <end position="264"/>
    </location>
</feature>
<dbReference type="PANTHER" id="PTHR48022:SF8">
    <property type="entry name" value="MAJOR FACILITATOR SUPERFAMILY (MFS) PROFILE DOMAIN-CONTAINING PROTEIN-RELATED"/>
    <property type="match status" value="1"/>
</dbReference>
<dbReference type="Proteomes" id="UP000054559">
    <property type="component" value="Unassembled WGS sequence"/>
</dbReference>
<dbReference type="InterPro" id="IPR020846">
    <property type="entry name" value="MFS_dom"/>
</dbReference>
<dbReference type="Pfam" id="PF00083">
    <property type="entry name" value="Sugar_tr"/>
    <property type="match status" value="1"/>
</dbReference>
<dbReference type="SUPFAM" id="SSF103473">
    <property type="entry name" value="MFS general substrate transporter"/>
    <property type="match status" value="1"/>
</dbReference>
<keyword evidence="6 7" id="KW-0472">Membrane</keyword>
<proteinExistence type="inferred from homology"/>
<feature type="transmembrane region" description="Helical" evidence="7">
    <location>
        <begin position="337"/>
        <end position="363"/>
    </location>
</feature>
<dbReference type="AlphaFoldDB" id="A0A0J8TL14"/>
<dbReference type="PROSITE" id="PS50850">
    <property type="entry name" value="MFS"/>
    <property type="match status" value="1"/>
</dbReference>
<dbReference type="OrthoDB" id="508119at2759"/>
<dbReference type="GO" id="GO:0005351">
    <property type="term" value="F:carbohydrate:proton symporter activity"/>
    <property type="evidence" value="ECO:0007669"/>
    <property type="project" value="TreeGrafter"/>
</dbReference>
<gene>
    <name evidence="9" type="ORF">CISG_04440</name>
</gene>
<dbReference type="STRING" id="454286.A0A0J8TL14"/>
<evidence type="ECO:0000259" key="8">
    <source>
        <dbReference type="PROSITE" id="PS50850"/>
    </source>
</evidence>
<keyword evidence="4 7" id="KW-0812">Transmembrane</keyword>
<comment type="similarity">
    <text evidence="2">Belongs to the major facilitator superfamily. Sugar transporter (TC 2.A.1.1) family.</text>
</comment>
<evidence type="ECO:0000313" key="10">
    <source>
        <dbReference type="Proteomes" id="UP000054559"/>
    </source>
</evidence>
<dbReference type="Gene3D" id="1.20.1250.20">
    <property type="entry name" value="MFS general substrate transporter like domains"/>
    <property type="match status" value="1"/>
</dbReference>
<feature type="transmembrane region" description="Helical" evidence="7">
    <location>
        <begin position="446"/>
        <end position="469"/>
    </location>
</feature>